<dbReference type="InParanoid" id="A0A0C3FHV3"/>
<gene>
    <name evidence="2" type="ORF">PILCRDRAFT_10580</name>
</gene>
<dbReference type="EMBL" id="KN833011">
    <property type="protein sequence ID" value="KIM79154.1"/>
    <property type="molecule type" value="Genomic_DNA"/>
</dbReference>
<reference evidence="3" key="2">
    <citation type="submission" date="2015-01" db="EMBL/GenBank/DDBJ databases">
        <title>Evolutionary Origins and Diversification of the Mycorrhizal Mutualists.</title>
        <authorList>
            <consortium name="DOE Joint Genome Institute"/>
            <consortium name="Mycorrhizal Genomics Consortium"/>
            <person name="Kohler A."/>
            <person name="Kuo A."/>
            <person name="Nagy L.G."/>
            <person name="Floudas D."/>
            <person name="Copeland A."/>
            <person name="Barry K.W."/>
            <person name="Cichocki N."/>
            <person name="Veneault-Fourrey C."/>
            <person name="LaButti K."/>
            <person name="Lindquist E.A."/>
            <person name="Lipzen A."/>
            <person name="Lundell T."/>
            <person name="Morin E."/>
            <person name="Murat C."/>
            <person name="Riley R."/>
            <person name="Ohm R."/>
            <person name="Sun H."/>
            <person name="Tunlid A."/>
            <person name="Henrissat B."/>
            <person name="Grigoriev I.V."/>
            <person name="Hibbett D.S."/>
            <person name="Martin F."/>
        </authorList>
    </citation>
    <scope>NUCLEOTIDE SEQUENCE [LARGE SCALE GENOMIC DNA]</scope>
    <source>
        <strain evidence="3">F 1598</strain>
    </source>
</reference>
<sequence length="178" mass="18565">MSLLLPKNIDLQTSNSISFATVHVPISSVATTSSTSQYTLSTKLPQPAEEETIMHASGPAMSTGTNPPVSTHITEEQSELIQGLPTTNLRSGDIDSHPNIISPPPIPPLKSGIPSTTTQVLTSVAAATQSAEAEAVTHTPNTATGSPMSARLTEEQSELVQSLVRHNIPLVIVAGVIT</sequence>
<dbReference type="HOGENOM" id="CLU_1511161_0_0_1"/>
<protein>
    <submittedName>
        <fullName evidence="2">Uncharacterized protein</fullName>
    </submittedName>
</protein>
<keyword evidence="3" id="KW-1185">Reference proteome</keyword>
<dbReference type="AlphaFoldDB" id="A0A0C3FHV3"/>
<evidence type="ECO:0000256" key="1">
    <source>
        <dbReference type="SAM" id="MobiDB-lite"/>
    </source>
</evidence>
<feature type="region of interest" description="Disordered" evidence="1">
    <location>
        <begin position="86"/>
        <end position="115"/>
    </location>
</feature>
<name>A0A0C3FHV3_PILCF</name>
<proteinExistence type="predicted"/>
<evidence type="ECO:0000313" key="3">
    <source>
        <dbReference type="Proteomes" id="UP000054166"/>
    </source>
</evidence>
<dbReference type="Proteomes" id="UP000054166">
    <property type="component" value="Unassembled WGS sequence"/>
</dbReference>
<accession>A0A0C3FHV3</accession>
<evidence type="ECO:0000313" key="2">
    <source>
        <dbReference type="EMBL" id="KIM79154.1"/>
    </source>
</evidence>
<organism evidence="2 3">
    <name type="scientific">Piloderma croceum (strain F 1598)</name>
    <dbReference type="NCBI Taxonomy" id="765440"/>
    <lineage>
        <taxon>Eukaryota</taxon>
        <taxon>Fungi</taxon>
        <taxon>Dikarya</taxon>
        <taxon>Basidiomycota</taxon>
        <taxon>Agaricomycotina</taxon>
        <taxon>Agaricomycetes</taxon>
        <taxon>Agaricomycetidae</taxon>
        <taxon>Atheliales</taxon>
        <taxon>Atheliaceae</taxon>
        <taxon>Piloderma</taxon>
    </lineage>
</organism>
<reference evidence="2 3" key="1">
    <citation type="submission" date="2014-04" db="EMBL/GenBank/DDBJ databases">
        <authorList>
            <consortium name="DOE Joint Genome Institute"/>
            <person name="Kuo A."/>
            <person name="Tarkka M."/>
            <person name="Buscot F."/>
            <person name="Kohler A."/>
            <person name="Nagy L.G."/>
            <person name="Floudas D."/>
            <person name="Copeland A."/>
            <person name="Barry K.W."/>
            <person name="Cichocki N."/>
            <person name="Veneault-Fourrey C."/>
            <person name="LaButti K."/>
            <person name="Lindquist E.A."/>
            <person name="Lipzen A."/>
            <person name="Lundell T."/>
            <person name="Morin E."/>
            <person name="Murat C."/>
            <person name="Sun H."/>
            <person name="Tunlid A."/>
            <person name="Henrissat B."/>
            <person name="Grigoriev I.V."/>
            <person name="Hibbett D.S."/>
            <person name="Martin F."/>
            <person name="Nordberg H.P."/>
            <person name="Cantor M.N."/>
            <person name="Hua S.X."/>
        </authorList>
    </citation>
    <scope>NUCLEOTIDE SEQUENCE [LARGE SCALE GENOMIC DNA]</scope>
    <source>
        <strain evidence="2 3">F 1598</strain>
    </source>
</reference>